<evidence type="ECO:0000313" key="3">
    <source>
        <dbReference type="EMBL" id="EHQ03936.1"/>
    </source>
</evidence>
<dbReference type="RefSeq" id="WP_006990242.1">
    <property type="nucleotide sequence ID" value="NZ_JH594606.1"/>
</dbReference>
<dbReference type="HOGENOM" id="CLU_036786_1_0_10"/>
<keyword evidence="1" id="KW-0812">Transmembrane</keyword>
<evidence type="ECO:0000259" key="2">
    <source>
        <dbReference type="Pfam" id="PF14258"/>
    </source>
</evidence>
<dbReference type="STRING" id="865937.Gilli_3335"/>
<evidence type="ECO:0000313" key="4">
    <source>
        <dbReference type="Proteomes" id="UP000003844"/>
    </source>
</evidence>
<proteinExistence type="predicted"/>
<accession>H2BV46</accession>
<keyword evidence="1" id="KW-1133">Transmembrane helix</keyword>
<dbReference type="OrthoDB" id="1111222at2"/>
<protein>
    <recommendedName>
        <fullName evidence="2">DUF4350 domain-containing protein</fullName>
    </recommendedName>
</protein>
<organism evidence="3 4">
    <name type="scientific">Gillisia limnaea (strain DSM 15749 / LMG 21470 / R-8282)</name>
    <dbReference type="NCBI Taxonomy" id="865937"/>
    <lineage>
        <taxon>Bacteria</taxon>
        <taxon>Pseudomonadati</taxon>
        <taxon>Bacteroidota</taxon>
        <taxon>Flavobacteriia</taxon>
        <taxon>Flavobacteriales</taxon>
        <taxon>Flavobacteriaceae</taxon>
        <taxon>Gillisia</taxon>
    </lineage>
</organism>
<dbReference type="Proteomes" id="UP000003844">
    <property type="component" value="Unassembled WGS sequence"/>
</dbReference>
<feature type="transmembrane region" description="Helical" evidence="1">
    <location>
        <begin position="264"/>
        <end position="282"/>
    </location>
</feature>
<evidence type="ECO:0000256" key="1">
    <source>
        <dbReference type="SAM" id="Phobius"/>
    </source>
</evidence>
<sequence>MSRSLKLAFGAFLLLVLFLTYLEASQPEPVNWTPSYLETDKIALGSFILFDSWTKNTETTIEKVRIPPFEFLDKDPQGTYFFLNNTVVFDDSELKKLLNWVSQGNSVFISAGYLGKNLLDTLNMKATTYSGMENFVSRPGLNFVHPKLKNDKDYKFSYDLESLYFSKIDTLNQLVLGTSRYNSDDSEKQKINFVKSQFGDGEILLHSNPQALANYFLLTNDNYHYAEGVLAYLKRDEKVYWDSYYKSGKAYATSPLYILLGNKALKWAYYIAIAGCILFIIFEGKRKQRAIPVVDPLKNQTYEYSKTIADLYLEQKEFKALAQKQIKHFYDYIRTRYRIDTSLESEHFYSELALKSEHTQTKTEALFQKFRELSKKTQITKQELQDLNTMIQSYKNSKNE</sequence>
<keyword evidence="1" id="KW-0472">Membrane</keyword>
<name>H2BV46_GILLR</name>
<dbReference type="Pfam" id="PF14258">
    <property type="entry name" value="DUF4350"/>
    <property type="match status" value="1"/>
</dbReference>
<dbReference type="EMBL" id="JH594606">
    <property type="protein sequence ID" value="EHQ03936.1"/>
    <property type="molecule type" value="Genomic_DNA"/>
</dbReference>
<keyword evidence="4" id="KW-1185">Reference proteome</keyword>
<dbReference type="eggNOG" id="ENOG502Z8TX">
    <property type="taxonomic scope" value="Bacteria"/>
</dbReference>
<dbReference type="AlphaFoldDB" id="H2BV46"/>
<dbReference type="InterPro" id="IPR025646">
    <property type="entry name" value="DUF4350"/>
</dbReference>
<feature type="domain" description="DUF4350" evidence="2">
    <location>
        <begin position="51"/>
        <end position="230"/>
    </location>
</feature>
<gene>
    <name evidence="3" type="ORF">Gilli_3335</name>
</gene>
<reference evidence="4" key="1">
    <citation type="journal article" date="2012" name="Stand. Genomic Sci.">
        <title>Genome sequence of the Antarctic rhodopsins-containing flavobacterium Gillisia limnaea type strain (R-8282(T)).</title>
        <authorList>
            <person name="Riedel T."/>
            <person name="Held B."/>
            <person name="Nolan M."/>
            <person name="Lucas S."/>
            <person name="Lapidus A."/>
            <person name="Tice H."/>
            <person name="Del Rio T.G."/>
            <person name="Cheng J.F."/>
            <person name="Han C."/>
            <person name="Tapia R."/>
            <person name="Goodwin L.A."/>
            <person name="Pitluck S."/>
            <person name="Liolios K."/>
            <person name="Mavromatis K."/>
            <person name="Pagani I."/>
            <person name="Ivanova N."/>
            <person name="Mikhailova N."/>
            <person name="Pati A."/>
            <person name="Chen A."/>
            <person name="Palaniappan K."/>
            <person name="Land M."/>
            <person name="Rohde M."/>
            <person name="Tindall B.J."/>
            <person name="Detter J.C."/>
            <person name="Goker M."/>
            <person name="Bristow J."/>
            <person name="Eisen J.A."/>
            <person name="Markowitz V."/>
            <person name="Hugenholtz P."/>
            <person name="Kyrpides N.C."/>
            <person name="Klenk H.P."/>
            <person name="Woyke T."/>
        </authorList>
    </citation>
    <scope>NUCLEOTIDE SEQUENCE [LARGE SCALE GENOMIC DNA]</scope>
    <source>
        <strain evidence="4">DSM 15749 / LMG 21470 / R-8282</strain>
    </source>
</reference>